<gene>
    <name evidence="15" type="ORF">QN341_01505</name>
</gene>
<evidence type="ECO:0000256" key="1">
    <source>
        <dbReference type="ARBA" id="ARBA00004651"/>
    </source>
</evidence>
<sequence length="525" mass="56881">MKEKMLNAMQTFSRAIVVPIMFLPVVGILLAVSSILSNPAVVGAHGFLIKTGNFIGNGLWPILNNLSLVFCVGMAVGMAKEKKAEASLIALFSYLVFLGANHEWLSLTGKLIKYQAASDLVGTGQTVILGFQVIDMGVFLGIIMGVVVALVHNRLYDKEMPGAFGAYGNTKLVFMALVPLVLFLAVLLNFIWPFIQSGITAATKSINQSGSFGLFIYGFLNRFLIPTGLHHLVYTPFSFSNIGGELTINGKPYFGATNIFMAQLIDPHIKVFDASSKYLQYGMVKIFGLVGAAIAFYRTARPENKKRLKAILIPSVVTSAVAGITEPLEFTFLFASPFLWFIHSVMDGLFQVITVQLGARTYGAGGLIDFLSYNLPAGISRTRWPVYLAVGVVQLATYYIVFAVLIKKFNLKTPGRENAKTELSIEKDGRSKKSADGRHLAGEIIRGLGGAENIESVGNCFSRLRINVKNSGIVDASFSKVSGSRTTSSTLWLSYFPALKLAMAVSVSIIDIPVPAGLLIRIAAF</sequence>
<dbReference type="SUPFAM" id="SSF55604">
    <property type="entry name" value="Glucose permease domain IIB"/>
    <property type="match status" value="1"/>
</dbReference>
<feature type="domain" description="PTS EIIC type-1" evidence="14">
    <location>
        <begin position="3"/>
        <end position="418"/>
    </location>
</feature>
<evidence type="ECO:0000256" key="9">
    <source>
        <dbReference type="ARBA" id="ARBA00022989"/>
    </source>
</evidence>
<evidence type="ECO:0000256" key="10">
    <source>
        <dbReference type="ARBA" id="ARBA00023136"/>
    </source>
</evidence>
<dbReference type="InterPro" id="IPR018113">
    <property type="entry name" value="PTrfase_EIIB_Cys"/>
</dbReference>
<feature type="transmembrane region" description="Helical" evidence="12">
    <location>
        <begin position="12"/>
        <end position="38"/>
    </location>
</feature>
<evidence type="ECO:0000256" key="5">
    <source>
        <dbReference type="ARBA" id="ARBA00022679"/>
    </source>
</evidence>
<organism evidence="15 16">
    <name type="scientific">Heyndrickxia coagulans</name>
    <name type="common">Weizmannia coagulans</name>
    <dbReference type="NCBI Taxonomy" id="1398"/>
    <lineage>
        <taxon>Bacteria</taxon>
        <taxon>Bacillati</taxon>
        <taxon>Bacillota</taxon>
        <taxon>Bacilli</taxon>
        <taxon>Bacillales</taxon>
        <taxon>Bacillaceae</taxon>
        <taxon>Heyndrickxia</taxon>
    </lineage>
</organism>
<evidence type="ECO:0000256" key="12">
    <source>
        <dbReference type="SAM" id="Phobius"/>
    </source>
</evidence>
<keyword evidence="5" id="KW-0808">Transferase</keyword>
<accession>A0AAW7CA32</accession>
<keyword evidence="4" id="KW-0762">Sugar transport</keyword>
<dbReference type="PROSITE" id="PS51103">
    <property type="entry name" value="PTS_EIIC_TYPE_1"/>
    <property type="match status" value="1"/>
</dbReference>
<dbReference type="GO" id="GO:0005886">
    <property type="term" value="C:plasma membrane"/>
    <property type="evidence" value="ECO:0007669"/>
    <property type="project" value="UniProtKB-SubCell"/>
</dbReference>
<feature type="transmembrane region" description="Helical" evidence="12">
    <location>
        <begin position="172"/>
        <end position="195"/>
    </location>
</feature>
<dbReference type="GO" id="GO:0090563">
    <property type="term" value="F:protein-phosphocysteine-sugar phosphotransferase activity"/>
    <property type="evidence" value="ECO:0007669"/>
    <property type="project" value="TreeGrafter"/>
</dbReference>
<feature type="transmembrane region" description="Helical" evidence="12">
    <location>
        <begin position="127"/>
        <end position="151"/>
    </location>
</feature>
<keyword evidence="3" id="KW-1003">Cell membrane</keyword>
<keyword evidence="9 12" id="KW-1133">Transmembrane helix</keyword>
<evidence type="ECO:0000313" key="16">
    <source>
        <dbReference type="Proteomes" id="UP001223084"/>
    </source>
</evidence>
<feature type="transmembrane region" description="Helical" evidence="12">
    <location>
        <begin position="386"/>
        <end position="406"/>
    </location>
</feature>
<evidence type="ECO:0000256" key="8">
    <source>
        <dbReference type="ARBA" id="ARBA00022777"/>
    </source>
</evidence>
<dbReference type="RefSeq" id="WP_285957720.1">
    <property type="nucleotide sequence ID" value="NZ_JASUZX010000001.1"/>
</dbReference>
<dbReference type="InterPro" id="IPR001996">
    <property type="entry name" value="PTS_IIB_1"/>
</dbReference>
<feature type="transmembrane region" description="Helical" evidence="12">
    <location>
        <begin position="88"/>
        <end position="107"/>
    </location>
</feature>
<evidence type="ECO:0000259" key="13">
    <source>
        <dbReference type="PROSITE" id="PS51098"/>
    </source>
</evidence>
<dbReference type="InterPro" id="IPR013013">
    <property type="entry name" value="PTS_EIIC_1"/>
</dbReference>
<evidence type="ECO:0000256" key="6">
    <source>
        <dbReference type="ARBA" id="ARBA00022683"/>
    </source>
</evidence>
<feature type="domain" description="PTS EIIB type-1" evidence="13">
    <location>
        <begin position="438"/>
        <end position="524"/>
    </location>
</feature>
<feature type="transmembrane region" description="Helical" evidence="12">
    <location>
        <begin position="308"/>
        <end position="324"/>
    </location>
</feature>
<keyword evidence="10 12" id="KW-0472">Membrane</keyword>
<evidence type="ECO:0000313" key="15">
    <source>
        <dbReference type="EMBL" id="MDL5039767.1"/>
    </source>
</evidence>
<reference evidence="15" key="1">
    <citation type="submission" date="2023-06" db="EMBL/GenBank/DDBJ databases">
        <title>Probiogenomic evaluation and L lactic producing Weizmannia coaggulans BKMTCR2-2 from tree bark.</title>
        <authorList>
            <person name="Mahittikon J."/>
            <person name="Tanasupawat S."/>
        </authorList>
    </citation>
    <scope>NUCLEOTIDE SEQUENCE</scope>
    <source>
        <strain evidence="15">BKMTCR2-2</strain>
    </source>
</reference>
<feature type="transmembrane region" description="Helical" evidence="12">
    <location>
        <begin position="278"/>
        <end position="296"/>
    </location>
</feature>
<dbReference type="Pfam" id="PF00367">
    <property type="entry name" value="PTS_EIIB"/>
    <property type="match status" value="1"/>
</dbReference>
<dbReference type="Gene3D" id="3.30.1360.60">
    <property type="entry name" value="Glucose permease domain IIB"/>
    <property type="match status" value="1"/>
</dbReference>
<dbReference type="GO" id="GO:0008982">
    <property type="term" value="F:protein-N(PI)-phosphohistidine-sugar phosphotransferase activity"/>
    <property type="evidence" value="ECO:0007669"/>
    <property type="project" value="InterPro"/>
</dbReference>
<dbReference type="InterPro" id="IPR050429">
    <property type="entry name" value="PTS_Glucose_EIICBA"/>
</dbReference>
<name>A0AAW7CA32_HEYCO</name>
<dbReference type="PROSITE" id="PS51098">
    <property type="entry name" value="PTS_EIIB_TYPE_1"/>
    <property type="match status" value="1"/>
</dbReference>
<evidence type="ECO:0000256" key="3">
    <source>
        <dbReference type="ARBA" id="ARBA00022475"/>
    </source>
</evidence>
<feature type="active site" description="Phosphocysteine intermediate; for EIIB activity" evidence="11">
    <location>
        <position position="460"/>
    </location>
</feature>
<keyword evidence="8" id="KW-0418">Kinase</keyword>
<proteinExistence type="predicted"/>
<dbReference type="InterPro" id="IPR036878">
    <property type="entry name" value="Glu_permease_IIB"/>
</dbReference>
<dbReference type="GO" id="GO:0016301">
    <property type="term" value="F:kinase activity"/>
    <property type="evidence" value="ECO:0007669"/>
    <property type="project" value="UniProtKB-KW"/>
</dbReference>
<keyword evidence="6" id="KW-0598">Phosphotransferase system</keyword>
<dbReference type="GO" id="GO:0009401">
    <property type="term" value="P:phosphoenolpyruvate-dependent sugar phosphotransferase system"/>
    <property type="evidence" value="ECO:0007669"/>
    <property type="project" value="UniProtKB-KW"/>
</dbReference>
<feature type="transmembrane region" description="Helical" evidence="12">
    <location>
        <begin position="58"/>
        <end position="76"/>
    </location>
</feature>
<comment type="caution">
    <text evidence="15">The sequence shown here is derived from an EMBL/GenBank/DDBJ whole genome shotgun (WGS) entry which is preliminary data.</text>
</comment>
<dbReference type="EMBL" id="JASUZX010000001">
    <property type="protein sequence ID" value="MDL5039767.1"/>
    <property type="molecule type" value="Genomic_DNA"/>
</dbReference>
<keyword evidence="7 12" id="KW-0812">Transmembrane</keyword>
<dbReference type="AlphaFoldDB" id="A0AAW7CA32"/>
<dbReference type="Proteomes" id="UP001223084">
    <property type="component" value="Unassembled WGS sequence"/>
</dbReference>
<dbReference type="PANTHER" id="PTHR30009:SF24">
    <property type="entry name" value="PTS SYSTEM, IIBC COMPONENT"/>
    <property type="match status" value="1"/>
</dbReference>
<keyword evidence="2" id="KW-0813">Transport</keyword>
<evidence type="ECO:0000259" key="14">
    <source>
        <dbReference type="PROSITE" id="PS51103"/>
    </source>
</evidence>
<dbReference type="InterPro" id="IPR003352">
    <property type="entry name" value="PTS_EIIC"/>
</dbReference>
<dbReference type="PANTHER" id="PTHR30009">
    <property type="entry name" value="CYTOCHROME C-TYPE SYNTHESIS PROTEIN AND PTS TRANSMEMBRANE COMPONENT"/>
    <property type="match status" value="1"/>
</dbReference>
<protein>
    <submittedName>
        <fullName evidence="15">PTS transporter subunit EIIC</fullName>
    </submittedName>
</protein>
<dbReference type="Pfam" id="PF02378">
    <property type="entry name" value="PTS_EIIC"/>
    <property type="match status" value="1"/>
</dbReference>
<evidence type="ECO:0000256" key="2">
    <source>
        <dbReference type="ARBA" id="ARBA00022448"/>
    </source>
</evidence>
<evidence type="ECO:0000256" key="4">
    <source>
        <dbReference type="ARBA" id="ARBA00022597"/>
    </source>
</evidence>
<evidence type="ECO:0000256" key="11">
    <source>
        <dbReference type="PROSITE-ProRule" id="PRU00421"/>
    </source>
</evidence>
<comment type="subcellular location">
    <subcellularLocation>
        <location evidence="1">Cell membrane</location>
        <topology evidence="1">Multi-pass membrane protein</topology>
    </subcellularLocation>
</comment>
<evidence type="ECO:0000256" key="7">
    <source>
        <dbReference type="ARBA" id="ARBA00022692"/>
    </source>
</evidence>